<dbReference type="AlphaFoldDB" id="A0A1E5G1G8"/>
<dbReference type="SUPFAM" id="SSF55469">
    <property type="entry name" value="FMN-dependent nitroreductase-like"/>
    <property type="match status" value="1"/>
</dbReference>
<feature type="domain" description="Nitroreductase" evidence="1">
    <location>
        <begin position="4"/>
        <end position="56"/>
    </location>
</feature>
<dbReference type="GO" id="GO:0016491">
    <property type="term" value="F:oxidoreductase activity"/>
    <property type="evidence" value="ECO:0007669"/>
    <property type="project" value="InterPro"/>
</dbReference>
<comment type="caution">
    <text evidence="2">The sequence shown here is derived from an EMBL/GenBank/DDBJ whole genome shotgun (WGS) entry which is preliminary data.</text>
</comment>
<dbReference type="EMBL" id="MIJE01000030">
    <property type="protein sequence ID" value="OEF96672.1"/>
    <property type="molecule type" value="Genomic_DNA"/>
</dbReference>
<dbReference type="Pfam" id="PF00881">
    <property type="entry name" value="Nitroreductase"/>
    <property type="match status" value="2"/>
</dbReference>
<proteinExistence type="predicted"/>
<dbReference type="Gene3D" id="3.40.109.10">
    <property type="entry name" value="NADH Oxidase"/>
    <property type="match status" value="1"/>
</dbReference>
<reference evidence="2 3" key="1">
    <citation type="submission" date="2016-09" db="EMBL/GenBank/DDBJ databases">
        <title>Draft genome sequence for the type strain of Desulfuribacillus alkaliarsenatis AHT28, an obligately anaerobic, sulfidogenic bacterium isolated from Russian soda lake sediments.</title>
        <authorList>
            <person name="Abin C.A."/>
            <person name="Hollibaugh J.T."/>
        </authorList>
    </citation>
    <scope>NUCLEOTIDE SEQUENCE [LARGE SCALE GENOMIC DNA]</scope>
    <source>
        <strain evidence="2 3">AHT28</strain>
    </source>
</reference>
<evidence type="ECO:0000313" key="2">
    <source>
        <dbReference type="EMBL" id="OEF96672.1"/>
    </source>
</evidence>
<evidence type="ECO:0000313" key="3">
    <source>
        <dbReference type="Proteomes" id="UP000094296"/>
    </source>
</evidence>
<organism evidence="2 3">
    <name type="scientific">Desulfuribacillus alkaliarsenatis</name>
    <dbReference type="NCBI Taxonomy" id="766136"/>
    <lineage>
        <taxon>Bacteria</taxon>
        <taxon>Bacillati</taxon>
        <taxon>Bacillota</taxon>
        <taxon>Desulfuribacillia</taxon>
        <taxon>Desulfuribacillales</taxon>
        <taxon>Desulfuribacillaceae</taxon>
        <taxon>Desulfuribacillus</taxon>
    </lineage>
</organism>
<protein>
    <submittedName>
        <fullName evidence="2">NADH dehydrogenase</fullName>
    </submittedName>
</protein>
<dbReference type="OrthoDB" id="9782629at2"/>
<dbReference type="PANTHER" id="PTHR23026:SF123">
    <property type="entry name" value="NAD(P)H NITROREDUCTASE RV3131-RELATED"/>
    <property type="match status" value="1"/>
</dbReference>
<gene>
    <name evidence="2" type="ORF">BHF68_06225</name>
</gene>
<dbReference type="InterPro" id="IPR029479">
    <property type="entry name" value="Nitroreductase"/>
</dbReference>
<dbReference type="InterPro" id="IPR000415">
    <property type="entry name" value="Nitroreductase-like"/>
</dbReference>
<dbReference type="CDD" id="cd02150">
    <property type="entry name" value="nitroreductase"/>
    <property type="match status" value="1"/>
</dbReference>
<dbReference type="RefSeq" id="WP_069643254.1">
    <property type="nucleotide sequence ID" value="NZ_MIJE01000030.1"/>
</dbReference>
<feature type="domain" description="Nitroreductase" evidence="1">
    <location>
        <begin position="63"/>
        <end position="146"/>
    </location>
</feature>
<keyword evidence="3" id="KW-1185">Reference proteome</keyword>
<name>A0A1E5G1G8_9FIRM</name>
<accession>A0A1E5G1G8</accession>
<dbReference type="InterPro" id="IPR050627">
    <property type="entry name" value="Nitroreductase/BluB"/>
</dbReference>
<evidence type="ECO:0000259" key="1">
    <source>
        <dbReference type="Pfam" id="PF00881"/>
    </source>
</evidence>
<sequence length="167" mass="18711">MDAIFKRRSIRKFTKNDVSEAQVEKILKAAMSAPSAGNQQPWHFIVIRKPSILKEIPKIHPYSNMLLEAPLAIVVCGDPSLERFKGYWVQDCSAAIQNMLITITDLGLGAVWVGIYPEESADADDFRKLLNIPNSVIPLAVIPIGHPGENKSPADRFNAERIHYDCW</sequence>
<dbReference type="STRING" id="766136.BHF68_06225"/>
<dbReference type="PANTHER" id="PTHR23026">
    <property type="entry name" value="NADPH NITROREDUCTASE"/>
    <property type="match status" value="1"/>
</dbReference>
<dbReference type="Proteomes" id="UP000094296">
    <property type="component" value="Unassembled WGS sequence"/>
</dbReference>